<gene>
    <name evidence="1" type="ORF">ACFSX4_05950</name>
</gene>
<sequence length="382" mass="44414">MKITFEQIKIKPGYIKAEYSDGDTNHYIEFELSDPIIIRDDLIALSLAALCGKKYESINFDLNISEKTKKDIEKFTASTITTKLNNSPTLISKKFGNHTVNFSGGFDSLAAIPFLPQNHSLVSMDFGGHFKREMNMINKFDTHIVKTNILETDFRKNSWLFMVIGSILYSDYLNTEFNVFGSIINAAFMQNSNYVKTYNTPTLVQSAGMKNIPYTQPLSEIGSLRVSTYNFPHLINESLKSLANPKEEKRFRKQLLLEIEIDRFNHDIELTDTVSEPTNQYFKWGDNFLVDQLSFYIMKYKNYDIASLTISDIPKEAYDLAQNLNLSFYDRYYTDVLKFVPKQFRSKYVSNLEQANILPFEENDWKEYREVNKFLSNYHTVK</sequence>
<dbReference type="RefSeq" id="WP_377772528.1">
    <property type="nucleotide sequence ID" value="NZ_JBHUOQ010000001.1"/>
</dbReference>
<keyword evidence="2" id="KW-1185">Reference proteome</keyword>
<protein>
    <submittedName>
        <fullName evidence="1">Uncharacterized protein</fullName>
    </submittedName>
</protein>
<organism evidence="1 2">
    <name type="scientific">Corticicoccus populi</name>
    <dbReference type="NCBI Taxonomy" id="1812821"/>
    <lineage>
        <taxon>Bacteria</taxon>
        <taxon>Bacillati</taxon>
        <taxon>Bacillota</taxon>
        <taxon>Bacilli</taxon>
        <taxon>Bacillales</taxon>
        <taxon>Staphylococcaceae</taxon>
        <taxon>Corticicoccus</taxon>
    </lineage>
</organism>
<reference evidence="2" key="1">
    <citation type="journal article" date="2019" name="Int. J. Syst. Evol. Microbiol.">
        <title>The Global Catalogue of Microorganisms (GCM) 10K type strain sequencing project: providing services to taxonomists for standard genome sequencing and annotation.</title>
        <authorList>
            <consortium name="The Broad Institute Genomics Platform"/>
            <consortium name="The Broad Institute Genome Sequencing Center for Infectious Disease"/>
            <person name="Wu L."/>
            <person name="Ma J."/>
        </authorList>
    </citation>
    <scope>NUCLEOTIDE SEQUENCE [LARGE SCALE GENOMIC DNA]</scope>
    <source>
        <strain evidence="2">KCTC 33575</strain>
    </source>
</reference>
<evidence type="ECO:0000313" key="2">
    <source>
        <dbReference type="Proteomes" id="UP001597519"/>
    </source>
</evidence>
<dbReference type="Proteomes" id="UP001597519">
    <property type="component" value="Unassembled WGS sequence"/>
</dbReference>
<evidence type="ECO:0000313" key="1">
    <source>
        <dbReference type="EMBL" id="MFD2830007.1"/>
    </source>
</evidence>
<accession>A0ABW5WU07</accession>
<name>A0ABW5WU07_9STAP</name>
<dbReference type="EMBL" id="JBHUOQ010000001">
    <property type="protein sequence ID" value="MFD2830007.1"/>
    <property type="molecule type" value="Genomic_DNA"/>
</dbReference>
<proteinExistence type="predicted"/>
<comment type="caution">
    <text evidence="1">The sequence shown here is derived from an EMBL/GenBank/DDBJ whole genome shotgun (WGS) entry which is preliminary data.</text>
</comment>